<dbReference type="AlphaFoldDB" id="A0AB37CTC2"/>
<feature type="transmembrane region" description="Helical" evidence="1">
    <location>
        <begin position="141"/>
        <end position="160"/>
    </location>
</feature>
<evidence type="ECO:0000256" key="1">
    <source>
        <dbReference type="SAM" id="Phobius"/>
    </source>
</evidence>
<evidence type="ECO:0000313" key="2">
    <source>
        <dbReference type="EMBL" id="QGA43492.1"/>
    </source>
</evidence>
<keyword evidence="1" id="KW-1133">Transmembrane helix</keyword>
<accession>A0AB37CTC2</accession>
<organism evidence="2 3">
    <name type="scientific">Acinetobacter nosocomialis</name>
    <dbReference type="NCBI Taxonomy" id="106654"/>
    <lineage>
        <taxon>Bacteria</taxon>
        <taxon>Pseudomonadati</taxon>
        <taxon>Pseudomonadota</taxon>
        <taxon>Gammaproteobacteria</taxon>
        <taxon>Moraxellales</taxon>
        <taxon>Moraxellaceae</taxon>
        <taxon>Acinetobacter</taxon>
        <taxon>Acinetobacter calcoaceticus/baumannii complex</taxon>
    </lineage>
</organism>
<gene>
    <name evidence="2" type="ORF">GD578_06295</name>
</gene>
<reference evidence="2 3" key="1">
    <citation type="journal article" date="2021" name="MSphere">
        <title>Complete Genome Sequencing of Acinetobacter baumannii AC1633 and Acinetobacter nosocomialis AC1530 Unveils a Large Multidrug-Resistant Plasmid Encoding the NDM-1 and OXA-58 Carbapenemases.</title>
        <authorList>
            <person name="Alattraqchi A.G."/>
            <person name="Mohd Rani F."/>
            <person name="A. Rahman N.I."/>
            <person name="Ismail S."/>
            <person name="Cleary D.W."/>
            <person name="Clarke S.C."/>
            <person name="Yeo C.C."/>
        </authorList>
    </citation>
    <scope>NUCLEOTIDE SEQUENCE [LARGE SCALE GENOMIC DNA]</scope>
    <source>
        <strain evidence="2 3">AC1530</strain>
    </source>
</reference>
<feature type="transmembrane region" description="Helical" evidence="1">
    <location>
        <begin position="117"/>
        <end position="135"/>
    </location>
</feature>
<protein>
    <submittedName>
        <fullName evidence="2">Tail assembly protein</fullName>
    </submittedName>
</protein>
<dbReference type="EMBL" id="CP045560">
    <property type="protein sequence ID" value="QGA43492.1"/>
    <property type="molecule type" value="Genomic_DNA"/>
</dbReference>
<dbReference type="RefSeq" id="WP_017394010.1">
    <property type="nucleotide sequence ID" value="NZ_CP010368.1"/>
</dbReference>
<dbReference type="KEGG" id="ano:RR32_06020"/>
<keyword evidence="1" id="KW-0812">Transmembrane</keyword>
<dbReference type="Proteomes" id="UP000325778">
    <property type="component" value="Chromosome"/>
</dbReference>
<sequence>MLKTIKLYGILGQKFGREFKLDVANTREAMRALSVQIAGFEHFMLHAHEQGLRFAVFLKSKNSSNKRGKKRPAIYDHETKRLITGDNIGEEQLDMNTEADTIHIVPRVMGAGGNNGILQLVLGAILIAASFIPGIGQAAQVALIGAGAGMAMGGVASMLMPKIDNTQDQNQDGNRANKGFGGAVTTVAQGNPVPILYGQREIGGFIISAGQYPEDQM</sequence>
<proteinExistence type="predicted"/>
<keyword evidence="1" id="KW-0472">Membrane</keyword>
<evidence type="ECO:0000313" key="3">
    <source>
        <dbReference type="Proteomes" id="UP000325778"/>
    </source>
</evidence>
<name>A0AB37CTC2_ACINO</name>